<dbReference type="InterPro" id="IPR038666">
    <property type="entry name" value="SSP1_head-tail_sf"/>
</dbReference>
<comment type="caution">
    <text evidence="1">The sequence shown here is derived from an EMBL/GenBank/DDBJ whole genome shotgun (WGS) entry which is preliminary data.</text>
</comment>
<evidence type="ECO:0000313" key="1">
    <source>
        <dbReference type="EMBL" id="MFC0684632.1"/>
    </source>
</evidence>
<evidence type="ECO:0000313" key="2">
    <source>
        <dbReference type="Proteomes" id="UP001589858"/>
    </source>
</evidence>
<protein>
    <submittedName>
        <fullName evidence="1">Head-tail adaptor protein</fullName>
    </submittedName>
</protein>
<dbReference type="Pfam" id="PF05521">
    <property type="entry name" value="Phage_HCP"/>
    <property type="match status" value="1"/>
</dbReference>
<name>A0ABV6S5X3_9SPHN</name>
<dbReference type="RefSeq" id="WP_267223080.1">
    <property type="nucleotide sequence ID" value="NZ_JAPCWC010000020.1"/>
</dbReference>
<organism evidence="1 2">
    <name type="scientific">Novosphingobium clariflavum</name>
    <dbReference type="NCBI Taxonomy" id="2029884"/>
    <lineage>
        <taxon>Bacteria</taxon>
        <taxon>Pseudomonadati</taxon>
        <taxon>Pseudomonadota</taxon>
        <taxon>Alphaproteobacteria</taxon>
        <taxon>Sphingomonadales</taxon>
        <taxon>Sphingomonadaceae</taxon>
        <taxon>Novosphingobium</taxon>
    </lineage>
</organism>
<gene>
    <name evidence="1" type="ORF">ACFFF8_08490</name>
</gene>
<dbReference type="Proteomes" id="UP001589858">
    <property type="component" value="Unassembled WGS sequence"/>
</dbReference>
<sequence length="110" mass="12315">MPGAGKRDKLVKLQRYTATEDDYGEDNPATWPEFGQEWARIIWGRGSERREAAQMQAQQAATIQVLDNSNTRSLRAKDRFAWNGMNFDIAASGVPVNRGELEFVVTAPVS</sequence>
<keyword evidence="2" id="KW-1185">Reference proteome</keyword>
<accession>A0ABV6S5X3</accession>
<reference evidence="1 2" key="1">
    <citation type="submission" date="2024-09" db="EMBL/GenBank/DDBJ databases">
        <authorList>
            <person name="Sun Q."/>
            <person name="Mori K."/>
        </authorList>
    </citation>
    <scope>NUCLEOTIDE SEQUENCE [LARGE SCALE GENOMIC DNA]</scope>
    <source>
        <strain evidence="1 2">CICC 11035S</strain>
    </source>
</reference>
<dbReference type="EMBL" id="JBHLTM010000028">
    <property type="protein sequence ID" value="MFC0684632.1"/>
    <property type="molecule type" value="Genomic_DNA"/>
</dbReference>
<proteinExistence type="predicted"/>
<dbReference type="Gene3D" id="2.40.10.270">
    <property type="entry name" value="Bacteriophage SPP1 head-tail adaptor protein"/>
    <property type="match status" value="1"/>
</dbReference>
<dbReference type="InterPro" id="IPR008767">
    <property type="entry name" value="Phage_SPP1_head-tail_adaptor"/>
</dbReference>